<dbReference type="EMBL" id="CAXIXY010000003">
    <property type="protein sequence ID" value="CAL2079359.1"/>
    <property type="molecule type" value="Genomic_DNA"/>
</dbReference>
<dbReference type="Proteomes" id="UP001497416">
    <property type="component" value="Unassembled WGS sequence"/>
</dbReference>
<organism evidence="11 12">
    <name type="scientific">Tenacibaculum platacis</name>
    <dbReference type="NCBI Taxonomy" id="3137852"/>
    <lineage>
        <taxon>Bacteria</taxon>
        <taxon>Pseudomonadati</taxon>
        <taxon>Bacteroidota</taxon>
        <taxon>Flavobacteriia</taxon>
        <taxon>Flavobacteriales</taxon>
        <taxon>Flavobacteriaceae</taxon>
        <taxon>Tenacibaculum</taxon>
    </lineage>
</organism>
<evidence type="ECO:0000256" key="9">
    <source>
        <dbReference type="SAM" id="SignalP"/>
    </source>
</evidence>
<dbReference type="PROSITE" id="PS52016">
    <property type="entry name" value="TONB_DEPENDENT_REC_3"/>
    <property type="match status" value="1"/>
</dbReference>
<dbReference type="Gene3D" id="2.40.170.20">
    <property type="entry name" value="TonB-dependent receptor, beta-barrel domain"/>
    <property type="match status" value="1"/>
</dbReference>
<dbReference type="Gene3D" id="2.170.130.10">
    <property type="entry name" value="TonB-dependent receptor, plug domain"/>
    <property type="match status" value="1"/>
</dbReference>
<keyword evidence="6 8" id="KW-0472">Membrane</keyword>
<keyword evidence="11" id="KW-0675">Receptor</keyword>
<evidence type="ECO:0000256" key="2">
    <source>
        <dbReference type="ARBA" id="ARBA00022448"/>
    </source>
</evidence>
<evidence type="ECO:0000256" key="1">
    <source>
        <dbReference type="ARBA" id="ARBA00004571"/>
    </source>
</evidence>
<dbReference type="InterPro" id="IPR008969">
    <property type="entry name" value="CarboxyPept-like_regulatory"/>
</dbReference>
<reference evidence="11 12" key="1">
    <citation type="submission" date="2024-05" db="EMBL/GenBank/DDBJ databases">
        <authorList>
            <person name="Duchaud E."/>
        </authorList>
    </citation>
    <scope>NUCLEOTIDE SEQUENCE [LARGE SCALE GENOMIC DNA]</scope>
    <source>
        <strain evidence="11">Ena-SAMPLE-TAB-13-05-2024-13:56:06:370-140302</strain>
    </source>
</reference>
<name>A0ABM9NUD0_9FLAO</name>
<dbReference type="InterPro" id="IPR039426">
    <property type="entry name" value="TonB-dep_rcpt-like"/>
</dbReference>
<accession>A0ABM9NUD0</accession>
<evidence type="ECO:0000256" key="8">
    <source>
        <dbReference type="PROSITE-ProRule" id="PRU01360"/>
    </source>
</evidence>
<keyword evidence="2 8" id="KW-0813">Transport</keyword>
<feature type="signal peptide" evidence="9">
    <location>
        <begin position="1"/>
        <end position="21"/>
    </location>
</feature>
<gene>
    <name evidence="11" type="ORF">T190607A01A_10850</name>
</gene>
<dbReference type="Gene3D" id="2.60.40.1120">
    <property type="entry name" value="Carboxypeptidase-like, regulatory domain"/>
    <property type="match status" value="1"/>
</dbReference>
<dbReference type="PANTHER" id="PTHR30069:SF29">
    <property type="entry name" value="HEMOGLOBIN AND HEMOGLOBIN-HAPTOGLOBIN-BINDING PROTEIN 1-RELATED"/>
    <property type="match status" value="1"/>
</dbReference>
<protein>
    <submittedName>
        <fullName evidence="11">TonB-dependent receptor</fullName>
    </submittedName>
</protein>
<comment type="similarity">
    <text evidence="8">Belongs to the TonB-dependent receptor family.</text>
</comment>
<dbReference type="RefSeq" id="WP_348710565.1">
    <property type="nucleotide sequence ID" value="NZ_CAXIXY010000003.1"/>
</dbReference>
<keyword evidence="7 8" id="KW-0998">Cell outer membrane</keyword>
<keyword evidence="4 8" id="KW-0812">Transmembrane</keyword>
<evidence type="ECO:0000256" key="7">
    <source>
        <dbReference type="ARBA" id="ARBA00023237"/>
    </source>
</evidence>
<keyword evidence="12" id="KW-1185">Reference proteome</keyword>
<dbReference type="InterPro" id="IPR036942">
    <property type="entry name" value="Beta-barrel_TonB_sf"/>
</dbReference>
<evidence type="ECO:0000313" key="12">
    <source>
        <dbReference type="Proteomes" id="UP001497416"/>
    </source>
</evidence>
<evidence type="ECO:0000256" key="4">
    <source>
        <dbReference type="ARBA" id="ARBA00022692"/>
    </source>
</evidence>
<evidence type="ECO:0000313" key="11">
    <source>
        <dbReference type="EMBL" id="CAL2079359.1"/>
    </source>
</evidence>
<evidence type="ECO:0000256" key="6">
    <source>
        <dbReference type="ARBA" id="ARBA00023136"/>
    </source>
</evidence>
<evidence type="ECO:0000256" key="5">
    <source>
        <dbReference type="ARBA" id="ARBA00022729"/>
    </source>
</evidence>
<proteinExistence type="inferred from homology"/>
<dbReference type="SUPFAM" id="SSF56935">
    <property type="entry name" value="Porins"/>
    <property type="match status" value="1"/>
</dbReference>
<dbReference type="InterPro" id="IPR012910">
    <property type="entry name" value="Plug_dom"/>
</dbReference>
<comment type="subcellular location">
    <subcellularLocation>
        <location evidence="1 8">Cell outer membrane</location>
        <topology evidence="1 8">Multi-pass membrane protein</topology>
    </subcellularLocation>
</comment>
<dbReference type="Pfam" id="PF13715">
    <property type="entry name" value="CarbopepD_reg_2"/>
    <property type="match status" value="1"/>
</dbReference>
<dbReference type="SUPFAM" id="SSF49464">
    <property type="entry name" value="Carboxypeptidase regulatory domain-like"/>
    <property type="match status" value="1"/>
</dbReference>
<sequence length="920" mass="101582">MKKIKNLLLVALFFVSATVLAQTQISGTVVDETGEPLPGASVVEKATTNGTSTNFDGEFKLNAKSTSGVLVVSFVGYLDTEVSFNGAGSVGTIKLQPDDNVLEEVVIKGLIDVAKDRETPVAVSTIKAAEIQEKLGSQEFPELLNTTPSVYATKSGGGFGDARINIRGFSQENIAVLINGVPVNDMENGRVFWSNWAGLSDVTTAMQVQRGLGSSKLAISSVGGTINIITKTTDKKEGGSVLATYGNDNYLKTLATYSTGKNENGFAASFLFSRTAGDGYVNGTEFEGYNYFVGLGWEINEDHDLQFMLTGAPQTHNQRTTSFFNMATLADYRRLGNRYNFNNGFLNGEQFNWRKNFYHKPVTSLNWNWDIDEESSLSASAYVSFGRGGGTGDIGRLGGNFASSSRFRDPSTGLVLWDEIVKSNSGQGGTFSNGFTYNNVVDPSTGLFIVNDDELSSTDIPAGLERRNGAIRRASINSHNWYGLLANYNRKLSDELTLDFGVDVRSYTGIHYRRIDNLLGADGYRDNDNINQPLNVLTTEYSSDLSSLWNVFKSTDDEEKINYHNDGNVRWFGGFTQLEYNNGEGVTAFVQGGLSNQGFQRVDYFNYLDSDPEQTTPWVNLWGGNIKGGINWNINEEHNIFANGGYYSKQPFFDAVFLNFRNDINGNVTNEKVVGLELGYGFKTERFNLNANLYRTQWKDRFVTAGFENGTTGDRGTAQLNGVTQTHMGVELESTYKITEDVTLFGMVSVNDWEFSDTATGNAFDNDNQTQIGSVNVSLDGVKVGDAAQSTARLGVEIRPWKGFKVDYSQRFVDRLYSAFTLEDSFDQGIDGVAEPAIELPGYALSDLGVSYKWDFNEETNESVSFRLNINNLFDEEYIAESRTNIAAEPGDETFRGVNTRNKVFFGFGTTWNFSVRYSF</sequence>
<dbReference type="PANTHER" id="PTHR30069">
    <property type="entry name" value="TONB-DEPENDENT OUTER MEMBRANE RECEPTOR"/>
    <property type="match status" value="1"/>
</dbReference>
<dbReference type="Pfam" id="PF07715">
    <property type="entry name" value="Plug"/>
    <property type="match status" value="1"/>
</dbReference>
<feature type="domain" description="TonB-dependent receptor plug" evidence="10">
    <location>
        <begin position="116"/>
        <end position="225"/>
    </location>
</feature>
<keyword evidence="3 8" id="KW-1134">Transmembrane beta strand</keyword>
<comment type="caution">
    <text evidence="11">The sequence shown here is derived from an EMBL/GenBank/DDBJ whole genome shotgun (WGS) entry which is preliminary data.</text>
</comment>
<dbReference type="InterPro" id="IPR037066">
    <property type="entry name" value="Plug_dom_sf"/>
</dbReference>
<evidence type="ECO:0000256" key="3">
    <source>
        <dbReference type="ARBA" id="ARBA00022452"/>
    </source>
</evidence>
<keyword evidence="5 9" id="KW-0732">Signal</keyword>
<evidence type="ECO:0000259" key="10">
    <source>
        <dbReference type="Pfam" id="PF07715"/>
    </source>
</evidence>
<feature type="chain" id="PRO_5046647050" evidence="9">
    <location>
        <begin position="22"/>
        <end position="920"/>
    </location>
</feature>